<evidence type="ECO:0000256" key="4">
    <source>
        <dbReference type="ARBA" id="ARBA00022840"/>
    </source>
</evidence>
<dbReference type="RefSeq" id="WP_206897833.1">
    <property type="nucleotide sequence ID" value="NZ_JAFLWI010000002.1"/>
</dbReference>
<evidence type="ECO:0000256" key="6">
    <source>
        <dbReference type="PROSITE-ProRule" id="PRU00560"/>
    </source>
</evidence>
<dbReference type="InterPro" id="IPR013986">
    <property type="entry name" value="DExx_box_DNA_helicase_dom_sf"/>
</dbReference>
<dbReference type="PROSITE" id="PS51198">
    <property type="entry name" value="UVRD_HELICASE_ATP_BIND"/>
    <property type="match status" value="1"/>
</dbReference>
<organism evidence="8 9">
    <name type="scientific">Candidatus Enterococcus courvalinii</name>
    <dbReference type="NCBI Taxonomy" id="2815329"/>
    <lineage>
        <taxon>Bacteria</taxon>
        <taxon>Bacillati</taxon>
        <taxon>Bacillota</taxon>
        <taxon>Bacilli</taxon>
        <taxon>Lactobacillales</taxon>
        <taxon>Enterococcaceae</taxon>
        <taxon>Enterococcus</taxon>
    </lineage>
</organism>
<gene>
    <name evidence="8" type="ORF">JZO71_01505</name>
</gene>
<dbReference type="InterPro" id="IPR027417">
    <property type="entry name" value="P-loop_NTPase"/>
</dbReference>
<sequence length="638" mass="73573">MNILDEIVITDEDIDWVESIMEGNISFDKERRNIIKDLRSIDIQAFPGSGKTTVLVAKLAILANKWTSTSSGICVLSHTNVAREEIEKRIGGTSVGGKLLNYPHFIGTVHSFFTTYVALPWMRSNKKKIEVIETDFTIDYRWNRVPKWYKDNIFEPQFISKSSCCYVEKLGNLKLRKYTPTSEPYNIIESVINESHQKGYYTFDEVLLYAKDALENNTSISEICSTRFPLVFIDEAQDTNASQYEMIQKCFVKSVQQGFGDENQAIYGYIGEVSNLNFPRSNPLVLSQSKRFSNSVASLANPLAISKSTMEGVNKEFENKQHAIFIFKKEEIGKVLDAYGKYILDTFTDEEILKYKNDGCYAVGLIHNKNGETKEKQIPRGVFDYYPQYEAKSITKGYTKKYLIDYFRAGEQRFIETNATYEQIELILLGFKQVVLSDPSEKKIGNTKNLIKFFSEYLVEREKILQFRKKLTLLREYNLDSENEWKRCLVIANEIFNLLEVQLTDKNFLKWIPTANVSTPEFRSGHETKSSQNEYRYELDGRTVNIKLNSIHGVKGKTHLSTLVLETYHKSHRLKQILPYIYGKKHTPKSESENKNLKCHYVAMTRARGLLCLAIPEGELTVTELKKLESKGMKIIYL</sequence>
<protein>
    <submittedName>
        <fullName evidence="8">UvrD-helicase domain-containing protein</fullName>
    </submittedName>
</protein>
<accession>A0ABS3HX00</accession>
<dbReference type="Pfam" id="PF00580">
    <property type="entry name" value="UvrD-helicase"/>
    <property type="match status" value="1"/>
</dbReference>
<evidence type="ECO:0000313" key="9">
    <source>
        <dbReference type="Proteomes" id="UP000664832"/>
    </source>
</evidence>
<keyword evidence="5" id="KW-0238">DNA-binding</keyword>
<evidence type="ECO:0000256" key="3">
    <source>
        <dbReference type="ARBA" id="ARBA00022806"/>
    </source>
</evidence>
<comment type="caution">
    <text evidence="8">The sequence shown here is derived from an EMBL/GenBank/DDBJ whole genome shotgun (WGS) entry which is preliminary data.</text>
</comment>
<keyword evidence="9" id="KW-1185">Reference proteome</keyword>
<evidence type="ECO:0000256" key="2">
    <source>
        <dbReference type="ARBA" id="ARBA00022801"/>
    </source>
</evidence>
<reference evidence="8 9" key="1">
    <citation type="submission" date="2021-03" db="EMBL/GenBank/DDBJ databases">
        <title>Enterococcal diversity collection.</title>
        <authorList>
            <person name="Gilmore M.S."/>
            <person name="Schwartzman J."/>
            <person name="Van Tyne D."/>
            <person name="Martin M."/>
            <person name="Earl A.M."/>
            <person name="Manson A.L."/>
            <person name="Straub T."/>
            <person name="Salamzade R."/>
            <person name="Saavedra J."/>
            <person name="Lebreton F."/>
            <person name="Prichula J."/>
            <person name="Schaufler K."/>
            <person name="Gaca A."/>
            <person name="Sgardioli B."/>
            <person name="Wagenaar J."/>
            <person name="Strong T."/>
        </authorList>
    </citation>
    <scope>NUCLEOTIDE SEQUENCE [LARGE SCALE GENOMIC DNA]</scope>
    <source>
        <strain evidence="8 9">MSG2901</strain>
    </source>
</reference>
<keyword evidence="3 6" id="KW-0347">Helicase</keyword>
<evidence type="ECO:0000313" key="8">
    <source>
        <dbReference type="EMBL" id="MBO0480999.1"/>
    </source>
</evidence>
<dbReference type="InterPro" id="IPR000212">
    <property type="entry name" value="DNA_helicase_UvrD/REP"/>
</dbReference>
<evidence type="ECO:0000256" key="1">
    <source>
        <dbReference type="ARBA" id="ARBA00022741"/>
    </source>
</evidence>
<keyword evidence="2 6" id="KW-0378">Hydrolase</keyword>
<feature type="domain" description="UvrD-like helicase ATP-binding" evidence="7">
    <location>
        <begin position="24"/>
        <end position="312"/>
    </location>
</feature>
<keyword evidence="1 6" id="KW-0547">Nucleotide-binding</keyword>
<dbReference type="Gene3D" id="3.40.50.300">
    <property type="entry name" value="P-loop containing nucleotide triphosphate hydrolases"/>
    <property type="match status" value="1"/>
</dbReference>
<dbReference type="Gene3D" id="1.10.10.160">
    <property type="match status" value="1"/>
</dbReference>
<feature type="binding site" evidence="6">
    <location>
        <begin position="45"/>
        <end position="52"/>
    </location>
    <ligand>
        <name>ATP</name>
        <dbReference type="ChEBI" id="CHEBI:30616"/>
    </ligand>
</feature>
<proteinExistence type="predicted"/>
<keyword evidence="4 6" id="KW-0067">ATP-binding</keyword>
<dbReference type="PANTHER" id="PTHR11070">
    <property type="entry name" value="UVRD / RECB / PCRA DNA HELICASE FAMILY MEMBER"/>
    <property type="match status" value="1"/>
</dbReference>
<evidence type="ECO:0000259" key="7">
    <source>
        <dbReference type="PROSITE" id="PS51198"/>
    </source>
</evidence>
<dbReference type="InterPro" id="IPR014016">
    <property type="entry name" value="UvrD-like_ATP-bd"/>
</dbReference>
<dbReference type="Proteomes" id="UP000664832">
    <property type="component" value="Unassembled WGS sequence"/>
</dbReference>
<dbReference type="PANTHER" id="PTHR11070:SF2">
    <property type="entry name" value="ATP-DEPENDENT DNA HELICASE SRS2"/>
    <property type="match status" value="1"/>
</dbReference>
<name>A0ABS3HX00_9ENTE</name>
<dbReference type="EMBL" id="JAFLWI010000002">
    <property type="protein sequence ID" value="MBO0480999.1"/>
    <property type="molecule type" value="Genomic_DNA"/>
</dbReference>
<dbReference type="SUPFAM" id="SSF52540">
    <property type="entry name" value="P-loop containing nucleoside triphosphate hydrolases"/>
    <property type="match status" value="1"/>
</dbReference>
<evidence type="ECO:0000256" key="5">
    <source>
        <dbReference type="ARBA" id="ARBA00023125"/>
    </source>
</evidence>